<dbReference type="AlphaFoldDB" id="A0A1R1Y9N0"/>
<name>A0A1R1Y9N0_9FUNG</name>
<protein>
    <submittedName>
        <fullName evidence="1">Uncharacterized protein</fullName>
    </submittedName>
</protein>
<evidence type="ECO:0000313" key="1">
    <source>
        <dbReference type="EMBL" id="OMJ23594.1"/>
    </source>
</evidence>
<organism evidence="1 2">
    <name type="scientific">Smittium culicis</name>
    <dbReference type="NCBI Taxonomy" id="133412"/>
    <lineage>
        <taxon>Eukaryota</taxon>
        <taxon>Fungi</taxon>
        <taxon>Fungi incertae sedis</taxon>
        <taxon>Zoopagomycota</taxon>
        <taxon>Kickxellomycotina</taxon>
        <taxon>Harpellomycetes</taxon>
        <taxon>Harpellales</taxon>
        <taxon>Legeriomycetaceae</taxon>
        <taxon>Smittium</taxon>
    </lineage>
</organism>
<reference evidence="1 2" key="1">
    <citation type="submission" date="2017-01" db="EMBL/GenBank/DDBJ databases">
        <authorList>
            <person name="Mah S.A."/>
            <person name="Swanson W.J."/>
            <person name="Moy G.W."/>
            <person name="Vacquier V.D."/>
        </authorList>
    </citation>
    <scope>NUCLEOTIDE SEQUENCE [LARGE SCALE GENOMIC DNA]</scope>
    <source>
        <strain evidence="1 2">GSMNP</strain>
    </source>
</reference>
<dbReference type="EMBL" id="LSSN01000514">
    <property type="protein sequence ID" value="OMJ23594.1"/>
    <property type="molecule type" value="Genomic_DNA"/>
</dbReference>
<evidence type="ECO:0000313" key="2">
    <source>
        <dbReference type="Proteomes" id="UP000187283"/>
    </source>
</evidence>
<keyword evidence="2" id="KW-1185">Reference proteome</keyword>
<dbReference type="Proteomes" id="UP000187283">
    <property type="component" value="Unassembled WGS sequence"/>
</dbReference>
<accession>A0A1R1Y9N0</accession>
<dbReference type="OrthoDB" id="185373at2759"/>
<proteinExistence type="predicted"/>
<comment type="caution">
    <text evidence="1">The sequence shown here is derived from an EMBL/GenBank/DDBJ whole genome shotgun (WGS) entry which is preliminary data.</text>
</comment>
<sequence length="375" mass="42946">MYSISIASLLFLPRKNPQDQQMVKIGYLLALNTTRCGSDTFLNATINDFFAPKFPLSITSFFEAIITHAATKNDPLLFYVFYLCVKLLIFDDTKTTLQSKLVLLTKFTDIFIDLVDRNEYNRVTHAPLFARILADLDLKNWSLKFIDSINTLYCQSSSSIDLKSNYHSPKKMDGGLFSNKTYNKIFSEHFIDRNSYYCYHLSILAIIRNSDYCAVIFDTLGYHSKISSGQILQVLDRILDISKKLFLKSNLIQTHHHDHSDRYLSVNDQDAIKTSKYNDGPKAEVYNPSSSIYLSKNYMLNKNVVNSAIEALVRKSPNGITIYEIVYLALVNFSDTLAFKHNTDTVNILKTGIKKSAFHDKKLLYLVNKIYSLSQ</sequence>
<gene>
    <name evidence="1" type="ORF">AYI70_g2168</name>
</gene>